<protein>
    <submittedName>
        <fullName evidence="3">Uncharacterized protein</fullName>
    </submittedName>
</protein>
<sequence>MAPSTNWPYTMYRPSTTRQCMQTEEGMKVELRLQIGEDRLKAHETTMKLEREEREAEKAAATLAKETLAKVTADDPAEEVEEFVWPALGTSVPTHLRKDLGKTSKHQPLKYAEGL</sequence>
<dbReference type="EMBL" id="HBEV01008374">
    <property type="protein sequence ID" value="CAD8588300.1"/>
    <property type="molecule type" value="Transcribed_RNA"/>
</dbReference>
<evidence type="ECO:0000256" key="2">
    <source>
        <dbReference type="SAM" id="MobiDB-lite"/>
    </source>
</evidence>
<keyword evidence="1" id="KW-0175">Coiled coil</keyword>
<accession>A0A7S0KPP2</accession>
<evidence type="ECO:0000313" key="3">
    <source>
        <dbReference type="EMBL" id="CAD8588300.1"/>
    </source>
</evidence>
<evidence type="ECO:0000256" key="1">
    <source>
        <dbReference type="SAM" id="Coils"/>
    </source>
</evidence>
<proteinExistence type="predicted"/>
<dbReference type="AlphaFoldDB" id="A0A7S0KPP2"/>
<name>A0A7S0KPP2_MICPS</name>
<feature type="coiled-coil region" evidence="1">
    <location>
        <begin position="42"/>
        <end position="69"/>
    </location>
</feature>
<feature type="region of interest" description="Disordered" evidence="2">
    <location>
        <begin position="94"/>
        <end position="115"/>
    </location>
</feature>
<reference evidence="3" key="1">
    <citation type="submission" date="2021-01" db="EMBL/GenBank/DDBJ databases">
        <authorList>
            <person name="Corre E."/>
            <person name="Pelletier E."/>
            <person name="Niang G."/>
            <person name="Scheremetjew M."/>
            <person name="Finn R."/>
            <person name="Kale V."/>
            <person name="Holt S."/>
            <person name="Cochrane G."/>
            <person name="Meng A."/>
            <person name="Brown T."/>
            <person name="Cohen L."/>
        </authorList>
    </citation>
    <scope>NUCLEOTIDE SEQUENCE</scope>
    <source>
        <strain evidence="3">CCMP494</strain>
    </source>
</reference>
<organism evidence="3">
    <name type="scientific">Micromonas pusilla</name>
    <name type="common">Picoplanktonic green alga</name>
    <name type="synonym">Chromulina pusilla</name>
    <dbReference type="NCBI Taxonomy" id="38833"/>
    <lineage>
        <taxon>Eukaryota</taxon>
        <taxon>Viridiplantae</taxon>
        <taxon>Chlorophyta</taxon>
        <taxon>Mamiellophyceae</taxon>
        <taxon>Mamiellales</taxon>
        <taxon>Mamiellaceae</taxon>
        <taxon>Micromonas</taxon>
    </lineage>
</organism>
<gene>
    <name evidence="3" type="ORF">MSP1404_LOCUS6407</name>
</gene>